<evidence type="ECO:0000313" key="12">
    <source>
        <dbReference type="EMBL" id="QAA94288.1"/>
    </source>
</evidence>
<evidence type="ECO:0000256" key="2">
    <source>
        <dbReference type="ARBA" id="ARBA00012962"/>
    </source>
</evidence>
<feature type="domain" description="SDH C-terminal" evidence="11">
    <location>
        <begin position="248"/>
        <end position="277"/>
    </location>
</feature>
<evidence type="ECO:0000256" key="1">
    <source>
        <dbReference type="ARBA" id="ARBA00004871"/>
    </source>
</evidence>
<dbReference type="GO" id="GO:0008652">
    <property type="term" value="P:amino acid biosynthetic process"/>
    <property type="evidence" value="ECO:0007669"/>
    <property type="project" value="UniProtKB-KW"/>
</dbReference>
<dbReference type="Gene3D" id="3.40.50.10860">
    <property type="entry name" value="Leucine Dehydrogenase, chain A, domain 1"/>
    <property type="match status" value="1"/>
</dbReference>
<dbReference type="Pfam" id="PF08501">
    <property type="entry name" value="Shikimate_dh_N"/>
    <property type="match status" value="1"/>
</dbReference>
<dbReference type="PANTHER" id="PTHR21089:SF1">
    <property type="entry name" value="BIFUNCTIONAL 3-DEHYDROQUINATE DEHYDRATASE_SHIKIMATE DEHYDROGENASE, CHLOROPLASTIC"/>
    <property type="match status" value="1"/>
</dbReference>
<feature type="binding site" evidence="8">
    <location>
        <position position="224"/>
    </location>
    <ligand>
        <name>NADP(+)</name>
        <dbReference type="ChEBI" id="CHEBI:58349"/>
    </ligand>
</feature>
<evidence type="ECO:0000259" key="11">
    <source>
        <dbReference type="Pfam" id="PF18317"/>
    </source>
</evidence>
<dbReference type="NCBIfam" id="TIGR00507">
    <property type="entry name" value="aroE"/>
    <property type="match status" value="1"/>
</dbReference>
<organism evidence="12 13">
    <name type="scientific">Pollutimonas thiosulfatoxidans</name>
    <dbReference type="NCBI Taxonomy" id="2028345"/>
    <lineage>
        <taxon>Bacteria</taxon>
        <taxon>Pseudomonadati</taxon>
        <taxon>Pseudomonadota</taxon>
        <taxon>Betaproteobacteria</taxon>
        <taxon>Burkholderiales</taxon>
        <taxon>Alcaligenaceae</taxon>
        <taxon>Pollutimonas</taxon>
    </lineage>
</organism>
<evidence type="ECO:0000256" key="8">
    <source>
        <dbReference type="HAMAP-Rule" id="MF_00222"/>
    </source>
</evidence>
<keyword evidence="13" id="KW-1185">Reference proteome</keyword>
<dbReference type="GO" id="GO:0009073">
    <property type="term" value="P:aromatic amino acid family biosynthetic process"/>
    <property type="evidence" value="ECO:0007669"/>
    <property type="project" value="UniProtKB-KW"/>
</dbReference>
<dbReference type="EMBL" id="CP022987">
    <property type="protein sequence ID" value="QAA94288.1"/>
    <property type="molecule type" value="Genomic_DNA"/>
</dbReference>
<comment type="similarity">
    <text evidence="8">Belongs to the shikimate dehydrogenase family.</text>
</comment>
<evidence type="ECO:0000256" key="3">
    <source>
        <dbReference type="ARBA" id="ARBA00022605"/>
    </source>
</evidence>
<dbReference type="AlphaFoldDB" id="A0A410GDB3"/>
<keyword evidence="3 8" id="KW-0028">Amino-acid biosynthesis</keyword>
<feature type="binding site" evidence="8">
    <location>
        <begin position="132"/>
        <end position="136"/>
    </location>
    <ligand>
        <name>NADP(+)</name>
        <dbReference type="ChEBI" id="CHEBI:58349"/>
    </ligand>
</feature>
<dbReference type="PANTHER" id="PTHR21089">
    <property type="entry name" value="SHIKIMATE DEHYDROGENASE"/>
    <property type="match status" value="1"/>
</dbReference>
<comment type="caution">
    <text evidence="8">Lacks conserved residue(s) required for the propagation of feature annotation.</text>
</comment>
<reference evidence="12 13" key="1">
    <citation type="submission" date="2017-08" db="EMBL/GenBank/DDBJ databases">
        <authorList>
            <person name="Park S.-J."/>
            <person name="Kim H."/>
        </authorList>
    </citation>
    <scope>NUCLEOTIDE SEQUENCE [LARGE SCALE GENOMIC DNA]</scope>
    <source>
        <strain evidence="13">ye3</strain>
    </source>
</reference>
<dbReference type="OrthoDB" id="9776868at2"/>
<dbReference type="KEGG" id="pus:CKA81_10935"/>
<dbReference type="InterPro" id="IPR036291">
    <property type="entry name" value="NAD(P)-bd_dom_sf"/>
</dbReference>
<dbReference type="InterPro" id="IPR006151">
    <property type="entry name" value="Shikm_DH/Glu-tRNA_Rdtase"/>
</dbReference>
<gene>
    <name evidence="8" type="primary">aroE</name>
    <name evidence="12" type="ORF">CKA81_10935</name>
</gene>
<evidence type="ECO:0000259" key="9">
    <source>
        <dbReference type="Pfam" id="PF01488"/>
    </source>
</evidence>
<feature type="active site" description="Proton acceptor" evidence="8">
    <location>
        <position position="71"/>
    </location>
</feature>
<evidence type="ECO:0000256" key="6">
    <source>
        <dbReference type="ARBA" id="ARBA00023141"/>
    </source>
</evidence>
<dbReference type="NCBIfam" id="NF001310">
    <property type="entry name" value="PRK00258.1-2"/>
    <property type="match status" value="1"/>
</dbReference>
<comment type="subunit">
    <text evidence="8">Homodimer.</text>
</comment>
<dbReference type="GO" id="GO:0005829">
    <property type="term" value="C:cytosol"/>
    <property type="evidence" value="ECO:0007669"/>
    <property type="project" value="TreeGrafter"/>
</dbReference>
<proteinExistence type="inferred from homology"/>
<evidence type="ECO:0000259" key="10">
    <source>
        <dbReference type="Pfam" id="PF08501"/>
    </source>
</evidence>
<dbReference type="SUPFAM" id="SSF53223">
    <property type="entry name" value="Aminoacid dehydrogenase-like, N-terminal domain"/>
    <property type="match status" value="1"/>
</dbReference>
<dbReference type="GO" id="GO:0009423">
    <property type="term" value="P:chorismate biosynthetic process"/>
    <property type="evidence" value="ECO:0007669"/>
    <property type="project" value="UniProtKB-UniRule"/>
</dbReference>
<feature type="binding site" evidence="8">
    <location>
        <position position="93"/>
    </location>
    <ligand>
        <name>shikimate</name>
        <dbReference type="ChEBI" id="CHEBI:36208"/>
    </ligand>
</feature>
<dbReference type="GO" id="GO:0004764">
    <property type="term" value="F:shikimate 3-dehydrogenase (NADP+) activity"/>
    <property type="evidence" value="ECO:0007669"/>
    <property type="project" value="UniProtKB-UniRule"/>
</dbReference>
<feature type="binding site" evidence="8">
    <location>
        <position position="226"/>
    </location>
    <ligand>
        <name>shikimate</name>
        <dbReference type="ChEBI" id="CHEBI:36208"/>
    </ligand>
</feature>
<keyword evidence="4 8" id="KW-0521">NADP</keyword>
<dbReference type="InterPro" id="IPR013708">
    <property type="entry name" value="Shikimate_DH-bd_N"/>
</dbReference>
<dbReference type="Pfam" id="PF01488">
    <property type="entry name" value="Shikimate_DH"/>
    <property type="match status" value="1"/>
</dbReference>
<evidence type="ECO:0000256" key="4">
    <source>
        <dbReference type="ARBA" id="ARBA00022857"/>
    </source>
</evidence>
<protein>
    <recommendedName>
        <fullName evidence="2 8">Shikimate dehydrogenase (NADP(+))</fullName>
        <shortName evidence="8">SDH</shortName>
        <ecNumber evidence="2 8">1.1.1.25</ecNumber>
    </recommendedName>
</protein>
<name>A0A410GDB3_9BURK</name>
<dbReference type="RefSeq" id="WP_128355297.1">
    <property type="nucleotide sequence ID" value="NZ_CP022987.1"/>
</dbReference>
<dbReference type="Proteomes" id="UP000283474">
    <property type="component" value="Chromosome"/>
</dbReference>
<dbReference type="EC" id="1.1.1.25" evidence="2 8"/>
<feature type="binding site" evidence="8">
    <location>
        <position position="248"/>
    </location>
    <ligand>
        <name>NADP(+)</name>
        <dbReference type="ChEBI" id="CHEBI:58349"/>
    </ligand>
</feature>
<dbReference type="SUPFAM" id="SSF51735">
    <property type="entry name" value="NAD(P)-binding Rossmann-fold domains"/>
    <property type="match status" value="1"/>
</dbReference>
<comment type="function">
    <text evidence="8">Involved in the biosynthesis of the chorismate, which leads to the biosynthesis of aromatic amino acids. Catalyzes the reversible NADPH linked reduction of 3-dehydroshikimate (DHSA) to yield shikimate (SA).</text>
</comment>
<feature type="binding site" evidence="8">
    <location>
        <position position="67"/>
    </location>
    <ligand>
        <name>shikimate</name>
        <dbReference type="ChEBI" id="CHEBI:36208"/>
    </ligand>
</feature>
<dbReference type="InterPro" id="IPR011342">
    <property type="entry name" value="Shikimate_DH"/>
</dbReference>
<dbReference type="UniPathway" id="UPA00053">
    <property type="reaction ID" value="UER00087"/>
</dbReference>
<dbReference type="InterPro" id="IPR046346">
    <property type="entry name" value="Aminoacid_DH-like_N_sf"/>
</dbReference>
<dbReference type="HAMAP" id="MF_00222">
    <property type="entry name" value="Shikimate_DH_AroE"/>
    <property type="match status" value="1"/>
</dbReference>
<dbReference type="InterPro" id="IPR041121">
    <property type="entry name" value="SDH_C"/>
</dbReference>
<feature type="binding site" evidence="8">
    <location>
        <position position="255"/>
    </location>
    <ligand>
        <name>shikimate</name>
        <dbReference type="ChEBI" id="CHEBI:36208"/>
    </ligand>
</feature>
<sequence length="284" mass="30051">MNVLATTHRYGVIGNPIAQSRSPFIHREFARQTGIELEYEAILAPLEGFTATVEDFFRAGGKGLNVTVPFKEQACALASGHLSQRASVAGAANTLWMHEGELHACNTDGVGLLSDLERLGYSLQGRRVLLVGAGGAARGVMQPLLLAGCAALRIANRNPARAGQLHDVVSRAMPELAARVQAGGLEDAGQNWDVVINATSSSLANTAPDLPEGLYAQDALAYDMVYSPEPTAFMQQARQQGAGRAVDGIGMLVGQAAASFAIWHGVAPDIEPVLHKLRDALLYT</sequence>
<feature type="domain" description="Shikimate dehydrogenase substrate binding N-terminal" evidence="10">
    <location>
        <begin position="12"/>
        <end position="95"/>
    </location>
</feature>
<dbReference type="Gene3D" id="3.40.50.720">
    <property type="entry name" value="NAD(P)-binding Rossmann-like Domain"/>
    <property type="match status" value="1"/>
</dbReference>
<dbReference type="GO" id="GO:0019632">
    <property type="term" value="P:shikimate metabolic process"/>
    <property type="evidence" value="ECO:0007669"/>
    <property type="project" value="InterPro"/>
</dbReference>
<accession>A0A410GDB3</accession>
<dbReference type="Pfam" id="PF18317">
    <property type="entry name" value="SDH_C"/>
    <property type="match status" value="1"/>
</dbReference>
<dbReference type="CDD" id="cd01065">
    <property type="entry name" value="NAD_bind_Shikimate_DH"/>
    <property type="match status" value="1"/>
</dbReference>
<feature type="binding site" evidence="8">
    <location>
        <begin position="20"/>
        <end position="22"/>
    </location>
    <ligand>
        <name>shikimate</name>
        <dbReference type="ChEBI" id="CHEBI:36208"/>
    </ligand>
</feature>
<comment type="pathway">
    <text evidence="1 8">Metabolic intermediate biosynthesis; chorismate biosynthesis; chorismate from D-erythrose 4-phosphate and phosphoenolpyruvate: step 4/7.</text>
</comment>
<dbReference type="InterPro" id="IPR022893">
    <property type="entry name" value="Shikimate_DH_fam"/>
</dbReference>
<evidence type="ECO:0000256" key="7">
    <source>
        <dbReference type="ARBA" id="ARBA00049442"/>
    </source>
</evidence>
<feature type="binding site" evidence="8">
    <location>
        <position position="108"/>
    </location>
    <ligand>
        <name>shikimate</name>
        <dbReference type="ChEBI" id="CHEBI:36208"/>
    </ligand>
</feature>
<evidence type="ECO:0000256" key="5">
    <source>
        <dbReference type="ARBA" id="ARBA00023002"/>
    </source>
</evidence>
<dbReference type="FunFam" id="3.40.50.10860:FF:000006">
    <property type="entry name" value="Shikimate dehydrogenase (NADP(+))"/>
    <property type="match status" value="1"/>
</dbReference>
<keyword evidence="5 8" id="KW-0560">Oxidoreductase</keyword>
<comment type="catalytic activity">
    <reaction evidence="7 8">
        <text>shikimate + NADP(+) = 3-dehydroshikimate + NADPH + H(+)</text>
        <dbReference type="Rhea" id="RHEA:17737"/>
        <dbReference type="ChEBI" id="CHEBI:15378"/>
        <dbReference type="ChEBI" id="CHEBI:16630"/>
        <dbReference type="ChEBI" id="CHEBI:36208"/>
        <dbReference type="ChEBI" id="CHEBI:57783"/>
        <dbReference type="ChEBI" id="CHEBI:58349"/>
        <dbReference type="EC" id="1.1.1.25"/>
    </reaction>
</comment>
<keyword evidence="6 8" id="KW-0057">Aromatic amino acid biosynthesis</keyword>
<evidence type="ECO:0000313" key="13">
    <source>
        <dbReference type="Proteomes" id="UP000283474"/>
    </source>
</evidence>
<dbReference type="GO" id="GO:0050661">
    <property type="term" value="F:NADP binding"/>
    <property type="evidence" value="ECO:0007669"/>
    <property type="project" value="InterPro"/>
</dbReference>
<feature type="domain" description="Quinate/shikimate 5-dehydrogenase/glutamyl-tRNA reductase" evidence="9">
    <location>
        <begin position="122"/>
        <end position="202"/>
    </location>
</feature>